<accession>A0A974H802</accession>
<gene>
    <name evidence="2" type="ORF">XELAEV_18039536mg</name>
</gene>
<feature type="transmembrane region" description="Helical" evidence="1">
    <location>
        <begin position="72"/>
        <end position="93"/>
    </location>
</feature>
<dbReference type="Proteomes" id="UP000694892">
    <property type="component" value="Chromosome 8L"/>
</dbReference>
<reference evidence="3" key="1">
    <citation type="journal article" date="2016" name="Nature">
        <title>Genome evolution in the allotetraploid frog Xenopus laevis.</title>
        <authorList>
            <person name="Session A.M."/>
            <person name="Uno Y."/>
            <person name="Kwon T."/>
            <person name="Chapman J.A."/>
            <person name="Toyoda A."/>
            <person name="Takahashi S."/>
            <person name="Fukui A."/>
            <person name="Hikosaka A."/>
            <person name="Suzuki A."/>
            <person name="Kondo M."/>
            <person name="van Heeringen S.J."/>
            <person name="Quigley I."/>
            <person name="Heinz S."/>
            <person name="Ogino H."/>
            <person name="Ochi H."/>
            <person name="Hellsten U."/>
            <person name="Lyons J.B."/>
            <person name="Simakov O."/>
            <person name="Putnam N."/>
            <person name="Stites J."/>
            <person name="Kuroki Y."/>
            <person name="Tanaka T."/>
            <person name="Michiue T."/>
            <person name="Watanabe M."/>
            <person name="Bogdanovic O."/>
            <person name="Lister R."/>
            <person name="Georgiou G."/>
            <person name="Paranjpe S.S."/>
            <person name="van Kruijsbergen I."/>
            <person name="Shu S."/>
            <person name="Carlson J."/>
            <person name="Kinoshita T."/>
            <person name="Ohta Y."/>
            <person name="Mawaribuchi S."/>
            <person name="Jenkins J."/>
            <person name="Grimwood J."/>
            <person name="Schmutz J."/>
            <person name="Mitros T."/>
            <person name="Mozaffari S.V."/>
            <person name="Suzuki Y."/>
            <person name="Haramoto Y."/>
            <person name="Yamamoto T.S."/>
            <person name="Takagi C."/>
            <person name="Heald R."/>
            <person name="Miller K."/>
            <person name="Haudenschild C."/>
            <person name="Kitzman J."/>
            <person name="Nakayama T."/>
            <person name="Izutsu Y."/>
            <person name="Robert J."/>
            <person name="Fortriede J."/>
            <person name="Burns K."/>
            <person name="Lotay V."/>
            <person name="Karimi K."/>
            <person name="Yasuoka Y."/>
            <person name="Dichmann D.S."/>
            <person name="Flajnik M.F."/>
            <person name="Houston D.W."/>
            <person name="Shendure J."/>
            <person name="DuPasquier L."/>
            <person name="Vize P.D."/>
            <person name="Zorn A.M."/>
            <person name="Ito M."/>
            <person name="Marcotte E.M."/>
            <person name="Wallingford J.B."/>
            <person name="Ito Y."/>
            <person name="Asashima M."/>
            <person name="Ueno N."/>
            <person name="Matsuda Y."/>
            <person name="Veenstra G.J."/>
            <person name="Fujiyama A."/>
            <person name="Harland R.M."/>
            <person name="Taira M."/>
            <person name="Rokhsar D.S."/>
        </authorList>
    </citation>
    <scope>NUCLEOTIDE SEQUENCE [LARGE SCALE GENOMIC DNA]</scope>
    <source>
        <strain evidence="3">J</strain>
    </source>
</reference>
<evidence type="ECO:0000256" key="1">
    <source>
        <dbReference type="SAM" id="Phobius"/>
    </source>
</evidence>
<protein>
    <submittedName>
        <fullName evidence="2">Uncharacterized protein</fullName>
    </submittedName>
</protein>
<dbReference type="EMBL" id="CM004480">
    <property type="protein sequence ID" value="OCT68239.1"/>
    <property type="molecule type" value="Genomic_DNA"/>
</dbReference>
<feature type="transmembrane region" description="Helical" evidence="1">
    <location>
        <begin position="7"/>
        <end position="27"/>
    </location>
</feature>
<keyword evidence="1" id="KW-0812">Transmembrane</keyword>
<evidence type="ECO:0000313" key="3">
    <source>
        <dbReference type="Proteomes" id="UP000694892"/>
    </source>
</evidence>
<dbReference type="AlphaFoldDB" id="A0A974H802"/>
<organism evidence="2 3">
    <name type="scientific">Xenopus laevis</name>
    <name type="common">African clawed frog</name>
    <dbReference type="NCBI Taxonomy" id="8355"/>
    <lineage>
        <taxon>Eukaryota</taxon>
        <taxon>Metazoa</taxon>
        <taxon>Chordata</taxon>
        <taxon>Craniata</taxon>
        <taxon>Vertebrata</taxon>
        <taxon>Euteleostomi</taxon>
        <taxon>Amphibia</taxon>
        <taxon>Batrachia</taxon>
        <taxon>Anura</taxon>
        <taxon>Pipoidea</taxon>
        <taxon>Pipidae</taxon>
        <taxon>Xenopodinae</taxon>
        <taxon>Xenopus</taxon>
        <taxon>Xenopus</taxon>
    </lineage>
</organism>
<keyword evidence="1" id="KW-1133">Transmembrane helix</keyword>
<sequence>MISSRYFQTCTFILLHVYILYISFLHIHGNTVLFWVLDICCIFILEDSNISKNWMSEPNNCINEFLCEICRLILAIHCHNIFTFVQILIPFYILTESLSIVSS</sequence>
<proteinExistence type="predicted"/>
<evidence type="ECO:0000313" key="2">
    <source>
        <dbReference type="EMBL" id="OCT68239.1"/>
    </source>
</evidence>
<name>A0A974H802_XENLA</name>
<keyword evidence="1" id="KW-0472">Membrane</keyword>